<proteinExistence type="predicted"/>
<accession>A0ABV3ZH62</accession>
<gene>
    <name evidence="1" type="ORF">QTN47_17105</name>
</gene>
<protein>
    <submittedName>
        <fullName evidence="1">Uncharacterized protein</fullName>
    </submittedName>
</protein>
<dbReference type="RefSeq" id="WP_369330637.1">
    <property type="nucleotide sequence ID" value="NZ_JAULBC010000005.1"/>
</dbReference>
<evidence type="ECO:0000313" key="2">
    <source>
        <dbReference type="Proteomes" id="UP001560573"/>
    </source>
</evidence>
<dbReference type="EMBL" id="JAULBC010000005">
    <property type="protein sequence ID" value="MEX6689231.1"/>
    <property type="molecule type" value="Genomic_DNA"/>
</dbReference>
<dbReference type="Proteomes" id="UP001560573">
    <property type="component" value="Unassembled WGS sequence"/>
</dbReference>
<keyword evidence="2" id="KW-1185">Reference proteome</keyword>
<reference evidence="1 2" key="1">
    <citation type="submission" date="2023-07" db="EMBL/GenBank/DDBJ databases">
        <authorList>
            <person name="Lian W.-H."/>
        </authorList>
    </citation>
    <scope>NUCLEOTIDE SEQUENCE [LARGE SCALE GENOMIC DNA]</scope>
    <source>
        <strain evidence="1 2">SYSU DXS3180</strain>
    </source>
</reference>
<organism evidence="1 2">
    <name type="scientific">Danxiaibacter flavus</name>
    <dbReference type="NCBI Taxonomy" id="3049108"/>
    <lineage>
        <taxon>Bacteria</taxon>
        <taxon>Pseudomonadati</taxon>
        <taxon>Bacteroidota</taxon>
        <taxon>Chitinophagia</taxon>
        <taxon>Chitinophagales</taxon>
        <taxon>Chitinophagaceae</taxon>
        <taxon>Danxiaibacter</taxon>
    </lineage>
</organism>
<name>A0ABV3ZH62_9BACT</name>
<sequence length="97" mass="10914">MFRANNLPEYIEVDGPATGEITFEDFKATVWEYQLASLARTDPGHRVIIKELVVIGDPAQENIFEVGPNSDHSRIILIDCELRNITLITPEPTTPSY</sequence>
<evidence type="ECO:0000313" key="1">
    <source>
        <dbReference type="EMBL" id="MEX6689231.1"/>
    </source>
</evidence>
<comment type="caution">
    <text evidence="1">The sequence shown here is derived from an EMBL/GenBank/DDBJ whole genome shotgun (WGS) entry which is preliminary data.</text>
</comment>